<gene>
    <name evidence="3" type="ORF">QTG54_002914</name>
</gene>
<organism evidence="3 4">
    <name type="scientific">Skeletonema marinoi</name>
    <dbReference type="NCBI Taxonomy" id="267567"/>
    <lineage>
        <taxon>Eukaryota</taxon>
        <taxon>Sar</taxon>
        <taxon>Stramenopiles</taxon>
        <taxon>Ochrophyta</taxon>
        <taxon>Bacillariophyta</taxon>
        <taxon>Coscinodiscophyceae</taxon>
        <taxon>Thalassiosirophycidae</taxon>
        <taxon>Thalassiosirales</taxon>
        <taxon>Skeletonemataceae</taxon>
        <taxon>Skeletonema</taxon>
        <taxon>Skeletonema marinoi-dohrnii complex</taxon>
    </lineage>
</organism>
<evidence type="ECO:0008006" key="5">
    <source>
        <dbReference type="Google" id="ProtNLM"/>
    </source>
</evidence>
<accession>A0AAD9DGG6</accession>
<feature type="region of interest" description="Disordered" evidence="1">
    <location>
        <begin position="54"/>
        <end position="81"/>
    </location>
</feature>
<proteinExistence type="predicted"/>
<evidence type="ECO:0000313" key="3">
    <source>
        <dbReference type="EMBL" id="KAK1746307.1"/>
    </source>
</evidence>
<protein>
    <recommendedName>
        <fullName evidence="5">Letm1 RBD domain-containing protein</fullName>
    </recommendedName>
</protein>
<name>A0AAD9DGG6_9STRA</name>
<dbReference type="EMBL" id="JATAAI010000004">
    <property type="protein sequence ID" value="KAK1746307.1"/>
    <property type="molecule type" value="Genomic_DNA"/>
</dbReference>
<evidence type="ECO:0000256" key="1">
    <source>
        <dbReference type="SAM" id="MobiDB-lite"/>
    </source>
</evidence>
<keyword evidence="2" id="KW-1133">Transmembrane helix</keyword>
<feature type="compositionally biased region" description="Polar residues" evidence="1">
    <location>
        <begin position="59"/>
        <end position="70"/>
    </location>
</feature>
<comment type="caution">
    <text evidence="3">The sequence shown here is derived from an EMBL/GenBank/DDBJ whole genome shotgun (WGS) entry which is preliminary data.</text>
</comment>
<feature type="transmembrane region" description="Helical" evidence="2">
    <location>
        <begin position="172"/>
        <end position="191"/>
    </location>
</feature>
<feature type="compositionally biased region" description="Low complexity" evidence="1">
    <location>
        <begin position="71"/>
        <end position="81"/>
    </location>
</feature>
<reference evidence="3" key="1">
    <citation type="submission" date="2023-06" db="EMBL/GenBank/DDBJ databases">
        <title>Survivors Of The Sea: Transcriptome response of Skeletonema marinoi to long-term dormancy.</title>
        <authorList>
            <person name="Pinder M.I.M."/>
            <person name="Kourtchenko O."/>
            <person name="Robertson E.K."/>
            <person name="Larsson T."/>
            <person name="Maumus F."/>
            <person name="Osuna-Cruz C.M."/>
            <person name="Vancaester E."/>
            <person name="Stenow R."/>
            <person name="Vandepoele K."/>
            <person name="Ploug H."/>
            <person name="Bruchert V."/>
            <person name="Godhe A."/>
            <person name="Topel M."/>
        </authorList>
    </citation>
    <scope>NUCLEOTIDE SEQUENCE</scope>
    <source>
        <strain evidence="3">R05AC</strain>
    </source>
</reference>
<evidence type="ECO:0000313" key="4">
    <source>
        <dbReference type="Proteomes" id="UP001224775"/>
    </source>
</evidence>
<keyword evidence="2" id="KW-0472">Membrane</keyword>
<keyword evidence="2" id="KW-0812">Transmembrane</keyword>
<evidence type="ECO:0000256" key="2">
    <source>
        <dbReference type="SAM" id="Phobius"/>
    </source>
</evidence>
<dbReference type="Proteomes" id="UP001224775">
    <property type="component" value="Unassembled WGS sequence"/>
</dbReference>
<keyword evidence="4" id="KW-1185">Reference proteome</keyword>
<dbReference type="AlphaFoldDB" id="A0AAD9DGG6"/>
<sequence length="453" mass="49564">MMMGHHRGIRRSASIAISLLVTLLSISSYYSVSASAIAPPLAARLATKRKTQKVVASAPSESQNAASISQSETPSGAMSSTSSAVTTKKAASSNPIVQLATYVKDSFVNFKNGLGEMNLDHRRCNDIRAKQRTFATNNGFKRPRGVKGIQTGGISYEEYDFLRKGLVNRNKLFAVSVVMACLPNYFVYYLWSFPDMLPSPFLKVKDMQEISRERCHAVISTLLDIEKGARVAPWTAKLNPFGGRATQRAMDRLGNFVNVGSAALEEYGVSGPSGCKIILKKLRAEIYTKDVPSKQRMLLAGNTIPKQFMKGLTKAISADPLNKGFSIFGISPLKHIESVALADGFIIDQNVDIDLINSNLLSEACSARLIGGPGWTDEERKEALLRWLKEAEVKPRAAVEAGAGHYNGNLARAALMCYNALDATRDPRSDSRLMRSLYQGQMVDPMKMIKNAN</sequence>